<reference evidence="11 12" key="1">
    <citation type="submission" date="2017-04" db="EMBL/GenBank/DDBJ databases">
        <authorList>
            <person name="Afonso C.L."/>
            <person name="Miller P.J."/>
            <person name="Scott M.A."/>
            <person name="Spackman E."/>
            <person name="Goraichik I."/>
            <person name="Dimitrov K.M."/>
            <person name="Suarez D.L."/>
            <person name="Swayne D.E."/>
        </authorList>
    </citation>
    <scope>NUCLEOTIDE SEQUENCE [LARGE SCALE GENOMIC DNA]</scope>
    <source>
        <strain evidence="11 12">ToBE</strain>
    </source>
</reference>
<evidence type="ECO:0000256" key="2">
    <source>
        <dbReference type="ARBA" id="ARBA00022448"/>
    </source>
</evidence>
<gene>
    <name evidence="10" type="primary">cbiN</name>
    <name evidence="11" type="ORF">SAMN00808754_2236</name>
</gene>
<comment type="similarity">
    <text evidence="10">Belongs to the CbiN family.</text>
</comment>
<keyword evidence="2 10" id="KW-0813">Transport</keyword>
<sequence>MNLAWKNTLLLLIVIILVVAPFIIQKGAEFGGADSRAEEVISEVKPEYKPWFNVLWEPPSSEVESFLFATQAAIGSGIVCYYLGYLKGRKDREGNRERP</sequence>
<keyword evidence="1 10" id="KW-0171">Cobalt transport</keyword>
<accession>A0A1W1VYE0</accession>
<keyword evidence="3 10" id="KW-1003">Cell membrane</keyword>
<evidence type="ECO:0000313" key="12">
    <source>
        <dbReference type="Proteomes" id="UP000192569"/>
    </source>
</evidence>
<keyword evidence="7 10" id="KW-0406">Ion transport</keyword>
<evidence type="ECO:0000256" key="9">
    <source>
        <dbReference type="ARBA" id="ARBA00023285"/>
    </source>
</evidence>
<comment type="subunit">
    <text evidence="10">Forms an energy-coupling factor (ECF) transporter complex composed of an ATP-binding protein (A component, CbiO), a transmembrane protein (T component, CbiQ) and 2 possible substrate-capture proteins (S components, CbiM and CbiN) of unknown stoichimetry.</text>
</comment>
<dbReference type="NCBIfam" id="TIGR01165">
    <property type="entry name" value="cbiN"/>
    <property type="match status" value="1"/>
</dbReference>
<keyword evidence="6 10" id="KW-1133">Transmembrane helix</keyword>
<dbReference type="InterPro" id="IPR003705">
    <property type="entry name" value="CbiN"/>
</dbReference>
<keyword evidence="8 10" id="KW-0472">Membrane</keyword>
<proteinExistence type="inferred from homology"/>
<evidence type="ECO:0000256" key="7">
    <source>
        <dbReference type="ARBA" id="ARBA00023065"/>
    </source>
</evidence>
<dbReference type="NCBIfam" id="NF002780">
    <property type="entry name" value="PRK02898.1"/>
    <property type="match status" value="1"/>
</dbReference>
<comment type="pathway">
    <text evidence="10">Cofactor biosynthesis; adenosylcobalamin biosynthesis.</text>
</comment>
<keyword evidence="4 10" id="KW-0169">Cobalamin biosynthesis</keyword>
<evidence type="ECO:0000256" key="8">
    <source>
        <dbReference type="ARBA" id="ARBA00023136"/>
    </source>
</evidence>
<dbReference type="Pfam" id="PF02553">
    <property type="entry name" value="CbiN"/>
    <property type="match status" value="1"/>
</dbReference>
<comment type="caution">
    <text evidence="10">Lacks conserved residue(s) required for the propagation of feature annotation.</text>
</comment>
<protein>
    <recommendedName>
        <fullName evidence="10">Cobalt transport protein CbiN</fullName>
    </recommendedName>
    <alternativeName>
        <fullName evidence="10">Energy-coupling factor transporter probable substrate-capture protein CbiN</fullName>
        <shortName evidence="10">ECF transporter S component CbiN</shortName>
    </alternativeName>
</protein>
<feature type="transmembrane region" description="Helical" evidence="10">
    <location>
        <begin position="66"/>
        <end position="86"/>
    </location>
</feature>
<dbReference type="GO" id="GO:0005886">
    <property type="term" value="C:plasma membrane"/>
    <property type="evidence" value="ECO:0007669"/>
    <property type="project" value="UniProtKB-SubCell"/>
</dbReference>
<dbReference type="Proteomes" id="UP000192569">
    <property type="component" value="Chromosome I"/>
</dbReference>
<dbReference type="EMBL" id="LT838272">
    <property type="protein sequence ID" value="SMB98270.1"/>
    <property type="molecule type" value="Genomic_DNA"/>
</dbReference>
<evidence type="ECO:0000256" key="10">
    <source>
        <dbReference type="HAMAP-Rule" id="MF_00330"/>
    </source>
</evidence>
<keyword evidence="9 10" id="KW-0170">Cobalt</keyword>
<evidence type="ECO:0000256" key="1">
    <source>
        <dbReference type="ARBA" id="ARBA00022426"/>
    </source>
</evidence>
<evidence type="ECO:0000313" key="11">
    <source>
        <dbReference type="EMBL" id="SMB98270.1"/>
    </source>
</evidence>
<evidence type="ECO:0000256" key="4">
    <source>
        <dbReference type="ARBA" id="ARBA00022573"/>
    </source>
</evidence>
<name>A0A1W1VYE0_9FIRM</name>
<dbReference type="HAMAP" id="MF_00330">
    <property type="entry name" value="CbiN"/>
    <property type="match status" value="1"/>
</dbReference>
<dbReference type="PANTHER" id="PTHR38662:SF1">
    <property type="entry name" value="COBALT TRANSPORT PROTEIN CBIN"/>
    <property type="match status" value="1"/>
</dbReference>
<dbReference type="PANTHER" id="PTHR38662">
    <property type="entry name" value="COBALT TRANSPORT PROTEIN CBIN"/>
    <property type="match status" value="1"/>
</dbReference>
<keyword evidence="5 10" id="KW-0812">Transmembrane</keyword>
<dbReference type="AlphaFoldDB" id="A0A1W1VYE0"/>
<comment type="subcellular location">
    <subcellularLocation>
        <location evidence="10">Cell membrane</location>
        <topology evidence="10">Multi-pass membrane protein</topology>
    </subcellularLocation>
</comment>
<keyword evidence="12" id="KW-1185">Reference proteome</keyword>
<dbReference type="GO" id="GO:0015087">
    <property type="term" value="F:cobalt ion transmembrane transporter activity"/>
    <property type="evidence" value="ECO:0007669"/>
    <property type="project" value="UniProtKB-UniRule"/>
</dbReference>
<evidence type="ECO:0000256" key="6">
    <source>
        <dbReference type="ARBA" id="ARBA00022989"/>
    </source>
</evidence>
<dbReference type="GO" id="GO:0009236">
    <property type="term" value="P:cobalamin biosynthetic process"/>
    <property type="evidence" value="ECO:0007669"/>
    <property type="project" value="UniProtKB-UniRule"/>
</dbReference>
<evidence type="ECO:0000256" key="3">
    <source>
        <dbReference type="ARBA" id="ARBA00022475"/>
    </source>
</evidence>
<evidence type="ECO:0000256" key="5">
    <source>
        <dbReference type="ARBA" id="ARBA00022692"/>
    </source>
</evidence>
<organism evidence="11 12">
    <name type="scientific">Thermanaeromonas toyohensis ToBE</name>
    <dbReference type="NCBI Taxonomy" id="698762"/>
    <lineage>
        <taxon>Bacteria</taxon>
        <taxon>Bacillati</taxon>
        <taxon>Bacillota</taxon>
        <taxon>Clostridia</taxon>
        <taxon>Neomoorellales</taxon>
        <taxon>Neomoorellaceae</taxon>
        <taxon>Thermanaeromonas</taxon>
    </lineage>
</organism>
<dbReference type="OrthoDB" id="1551318at2"/>
<dbReference type="UniPathway" id="UPA00148"/>
<dbReference type="RefSeq" id="WP_084665795.1">
    <property type="nucleotide sequence ID" value="NZ_LT838272.1"/>
</dbReference>
<comment type="function">
    <text evidence="10">Part of the energy-coupling factor (ECF) transporter complex CbiMNOQ involved in cobalt import.</text>
</comment>
<dbReference type="STRING" id="698762.SAMN00808754_2236"/>